<organism evidence="2 3">
    <name type="scientific">Stylonychia lemnae</name>
    <name type="common">Ciliate</name>
    <dbReference type="NCBI Taxonomy" id="5949"/>
    <lineage>
        <taxon>Eukaryota</taxon>
        <taxon>Sar</taxon>
        <taxon>Alveolata</taxon>
        <taxon>Ciliophora</taxon>
        <taxon>Intramacronucleata</taxon>
        <taxon>Spirotrichea</taxon>
        <taxon>Stichotrichia</taxon>
        <taxon>Sporadotrichida</taxon>
        <taxon>Oxytrichidae</taxon>
        <taxon>Stylonychinae</taxon>
        <taxon>Stylonychia</taxon>
    </lineage>
</organism>
<evidence type="ECO:0000256" key="1">
    <source>
        <dbReference type="SAM" id="MobiDB-lite"/>
    </source>
</evidence>
<feature type="compositionally biased region" description="Low complexity" evidence="1">
    <location>
        <begin position="130"/>
        <end position="153"/>
    </location>
</feature>
<dbReference type="InParanoid" id="A0A078ASC8"/>
<reference evidence="2 3" key="1">
    <citation type="submission" date="2014-06" db="EMBL/GenBank/DDBJ databases">
        <authorList>
            <person name="Swart Estienne"/>
        </authorList>
    </citation>
    <scope>NUCLEOTIDE SEQUENCE [LARGE SCALE GENOMIC DNA]</scope>
    <source>
        <strain evidence="2 3">130c</strain>
    </source>
</reference>
<dbReference type="EMBL" id="CCKQ01012190">
    <property type="protein sequence ID" value="CDW83793.1"/>
    <property type="molecule type" value="Genomic_DNA"/>
</dbReference>
<evidence type="ECO:0000313" key="2">
    <source>
        <dbReference type="EMBL" id="CDW83793.1"/>
    </source>
</evidence>
<accession>A0A078ASC8</accession>
<protein>
    <submittedName>
        <fullName evidence="2">Uncharacterized protein</fullName>
    </submittedName>
</protein>
<feature type="region of interest" description="Disordered" evidence="1">
    <location>
        <begin position="127"/>
        <end position="153"/>
    </location>
</feature>
<dbReference type="Proteomes" id="UP000039865">
    <property type="component" value="Unassembled WGS sequence"/>
</dbReference>
<evidence type="ECO:0000313" key="3">
    <source>
        <dbReference type="Proteomes" id="UP000039865"/>
    </source>
</evidence>
<name>A0A078ASC8_STYLE</name>
<sequence length="153" mass="17959">MRILKVYEVDALDYHKYNEDKFKEQDKEMILGKLPDHFEVMQKVSLGLSDFQTISPEIQKQQSIGVQPILESGQDQNNNLSNRTNYLMNQHTQSGLQNQVNLQGNLQQNQSNANQSRYPFQNTLQNAGHQNQYQQQNQQQQQNQPKYQNYNNN</sequence>
<dbReference type="AlphaFoldDB" id="A0A078ASC8"/>
<keyword evidence="3" id="KW-1185">Reference proteome</keyword>
<proteinExistence type="predicted"/>
<gene>
    <name evidence="2" type="primary">Contig19622.g20801</name>
    <name evidence="2" type="ORF">STYLEM_12843</name>
</gene>